<sequence>MPIGWTEERYKDKLRAFFLDIEWISPKDNESKLIMIPIIQMLAEYFQNSTKQKQHLDRERTSVFVSAQIANEDDTTEFSYTFFKMQGAKELIAVSKTLASSDFFLVPSITSSKSIYLANLDTAMYNAVKRILARVRGKDLTCVSDENTAKEDDPAWTIACHLPLIYENKFGLMSSGRMEIALEDVIFEKRHQLKDLKSWTCGQLIAAVFEDADVKHYFKQVSSFFKEALDEFGAIKNSPDGIQHILFYSRYCNSDGDVSTGQDYSDYIKQALIDESIIQPGKDFDGINLYSNAQFAMQQPYKMIQIANAVLPPVIVNDNKQQNDSLIQTCKHADNLIAPNSFYVQANVTEAQISFILNKVVELPSSETGIGLFTIQERSVKMQDIAETALHILWDHCQSMANLEEQQHTLFKRCQDHDTMAFSSSHYKEFKKNARKLIDLWFATEDTFSGDGSLDAYHLVSVDQQCTCALHLSQRLLLEVGLKPAIVSIATTITSALFSNDFFGLYQLSALIFRKNLEAIKNLYFSYAIDQILKQALKGFLQIHHNRLLLLFYDKHSNDNTSQYLGRGHYSQIPSMAYTFRVELRPIKTQTITVGLLEDGVCKRVPLTPVEHDRGREPLFMFTHPGLTKEEDIPLEGICFTFHIQGCSSLSIETYVSGHPERSTHQHLVGRMPHHFSTEQKLCSPVTFKILPEHYSSIIKCVASFSLASSPEYSEFIQSDMSRQSNGEHNVFEVKRSINVVERLFLKKQLYE</sequence>
<reference evidence="1 2" key="1">
    <citation type="submission" date="2022-11" db="EMBL/GenBank/DDBJ databases">
        <title>Mucor velutinosus strain NIH1002 WGS.</title>
        <authorList>
            <person name="Subramanian P."/>
            <person name="Mullikin J.C."/>
            <person name="Segre J.A."/>
            <person name="Zelazny A.M."/>
        </authorList>
    </citation>
    <scope>NUCLEOTIDE SEQUENCE [LARGE SCALE GENOMIC DNA]</scope>
    <source>
        <strain evidence="1 2">NIH1002</strain>
    </source>
</reference>
<gene>
    <name evidence="1" type="ORF">ATC70_004026</name>
</gene>
<keyword evidence="2" id="KW-1185">Reference proteome</keyword>
<dbReference type="RefSeq" id="XP_064687703.1">
    <property type="nucleotide sequence ID" value="XM_064823379.1"/>
</dbReference>
<name>A0AAN7DPX2_9FUNG</name>
<evidence type="ECO:0000313" key="2">
    <source>
        <dbReference type="Proteomes" id="UP001304243"/>
    </source>
</evidence>
<dbReference type="Proteomes" id="UP001304243">
    <property type="component" value="Unassembled WGS sequence"/>
</dbReference>
<dbReference type="AlphaFoldDB" id="A0AAN7DPX2"/>
<accession>A0AAN7DPX2</accession>
<organism evidence="1 2">
    <name type="scientific">Mucor velutinosus</name>
    <dbReference type="NCBI Taxonomy" id="708070"/>
    <lineage>
        <taxon>Eukaryota</taxon>
        <taxon>Fungi</taxon>
        <taxon>Fungi incertae sedis</taxon>
        <taxon>Mucoromycota</taxon>
        <taxon>Mucoromycotina</taxon>
        <taxon>Mucoromycetes</taxon>
        <taxon>Mucorales</taxon>
        <taxon>Mucorineae</taxon>
        <taxon>Mucoraceae</taxon>
        <taxon>Mucor</taxon>
    </lineage>
</organism>
<comment type="caution">
    <text evidence="1">The sequence shown here is derived from an EMBL/GenBank/DDBJ whole genome shotgun (WGS) entry which is preliminary data.</text>
</comment>
<proteinExistence type="predicted"/>
<protein>
    <submittedName>
        <fullName evidence="1">Uncharacterized protein</fullName>
    </submittedName>
</protein>
<evidence type="ECO:0000313" key="1">
    <source>
        <dbReference type="EMBL" id="KAK4521037.1"/>
    </source>
</evidence>
<dbReference type="GeneID" id="89947728"/>
<dbReference type="EMBL" id="JASEJX010000007">
    <property type="protein sequence ID" value="KAK4521037.1"/>
    <property type="molecule type" value="Genomic_DNA"/>
</dbReference>